<dbReference type="AlphaFoldDB" id="A6I067"/>
<feature type="chain" id="PRO_5039895654" evidence="1">
    <location>
        <begin position="34"/>
        <end position="174"/>
    </location>
</feature>
<reference evidence="3" key="1">
    <citation type="submission" date="2005-09" db="EMBL/GenBank/DDBJ databases">
        <authorList>
            <person name="Mural R.J."/>
            <person name="Li P.W."/>
            <person name="Adams M.D."/>
            <person name="Amanatides P.G."/>
            <person name="Baden-Tillson H."/>
            <person name="Barnstead M."/>
            <person name="Chin S.H."/>
            <person name="Dew I."/>
            <person name="Evans C.A."/>
            <person name="Ferriera S."/>
            <person name="Flanigan M."/>
            <person name="Fosler C."/>
            <person name="Glodek A."/>
            <person name="Gu Z."/>
            <person name="Holt R.A."/>
            <person name="Jennings D."/>
            <person name="Kraft C.L."/>
            <person name="Lu F."/>
            <person name="Nguyen T."/>
            <person name="Nusskern D.R."/>
            <person name="Pfannkoch C.M."/>
            <person name="Sitter C."/>
            <person name="Sutton G.G."/>
            <person name="Venter J.C."/>
            <person name="Wang Z."/>
            <person name="Woodage T."/>
            <person name="Zheng X.H."/>
            <person name="Zhong F."/>
        </authorList>
    </citation>
    <scope>NUCLEOTIDE SEQUENCE [LARGE SCALE GENOMIC DNA]</scope>
    <source>
        <strain>BN</strain>
        <strain evidence="3">Sprague-Dawley</strain>
    </source>
</reference>
<dbReference type="Proteomes" id="UP000234681">
    <property type="component" value="Chromosome 1"/>
</dbReference>
<keyword evidence="2" id="KW-0812">Transmembrane</keyword>
<keyword evidence="2" id="KW-0472">Membrane</keyword>
<evidence type="ECO:0000313" key="3">
    <source>
        <dbReference type="Proteomes" id="UP000234681"/>
    </source>
</evidence>
<feature type="signal peptide" evidence="1">
    <location>
        <begin position="1"/>
        <end position="33"/>
    </location>
</feature>
<dbReference type="GO" id="GO:0071480">
    <property type="term" value="P:cellular response to gamma radiation"/>
    <property type="evidence" value="ECO:0007669"/>
    <property type="project" value="InterPro"/>
</dbReference>
<dbReference type="RGD" id="1359538">
    <property type="gene designation" value="Tmem109"/>
</dbReference>
<dbReference type="InterPro" id="IPR039492">
    <property type="entry name" value="TMEM109"/>
</dbReference>
<keyword evidence="1" id="KW-0732">Signal</keyword>
<name>A6I067_RAT</name>
<organism evidence="2 3">
    <name type="scientific">Rattus norvegicus</name>
    <name type="common">Rat</name>
    <dbReference type="NCBI Taxonomy" id="10116"/>
    <lineage>
        <taxon>Eukaryota</taxon>
        <taxon>Metazoa</taxon>
        <taxon>Chordata</taxon>
        <taxon>Craniata</taxon>
        <taxon>Vertebrata</taxon>
        <taxon>Euteleostomi</taxon>
        <taxon>Mammalia</taxon>
        <taxon>Eutheria</taxon>
        <taxon>Euarchontoglires</taxon>
        <taxon>Glires</taxon>
        <taxon>Rodentia</taxon>
        <taxon>Myomorpha</taxon>
        <taxon>Muroidea</taxon>
        <taxon>Muridae</taxon>
        <taxon>Murinae</taxon>
        <taxon>Rattus</taxon>
    </lineage>
</organism>
<sequence>MAGAHSNPSWSRHLFKAVLMVLGALLLVHSASAQTHREFASPGQQKRESSADILTEIGRSLKETLDTWLGPETMHVISEVRKAAPAVAVCRKKRRVAVSATSPCHHILPVLVPAAESPAFHRHSLALLTLLQADCLVLAFQAFCTFFLRLGPFGQKGYKMSYPYKLMLMGTHNI</sequence>
<accession>A6I067</accession>
<evidence type="ECO:0000313" key="2">
    <source>
        <dbReference type="EMBL" id="EDM12848.1"/>
    </source>
</evidence>
<gene>
    <name evidence="2 4" type="primary">Tmem109</name>
    <name evidence="2" type="ORF">rCG_48588</name>
</gene>
<protein>
    <submittedName>
        <fullName evidence="2">Transmembrane protein 109, isoform CRA_b</fullName>
    </submittedName>
</protein>
<evidence type="ECO:0000256" key="1">
    <source>
        <dbReference type="SAM" id="SignalP"/>
    </source>
</evidence>
<evidence type="ECO:0000313" key="4">
    <source>
        <dbReference type="RGD" id="1359538"/>
    </source>
</evidence>
<dbReference type="PANTHER" id="PTHR14550:SF2">
    <property type="entry name" value="TRANSMEMBRANE PROTEIN 109"/>
    <property type="match status" value="1"/>
</dbReference>
<proteinExistence type="predicted"/>
<dbReference type="EMBL" id="CH473953">
    <property type="protein sequence ID" value="EDM12848.1"/>
    <property type="molecule type" value="Genomic_DNA"/>
</dbReference>
<dbReference type="PANTHER" id="PTHR14550">
    <property type="entry name" value="TRANSMEMBRANE PROTEIN 109"/>
    <property type="match status" value="1"/>
</dbReference>